<dbReference type="Proteomes" id="UP000066042">
    <property type="component" value="Chromosome"/>
</dbReference>
<dbReference type="SUPFAM" id="SSF53448">
    <property type="entry name" value="Nucleotide-diphospho-sugar transferases"/>
    <property type="match status" value="1"/>
</dbReference>
<keyword evidence="1 3" id="KW-0808">Transferase</keyword>
<dbReference type="GO" id="GO:0008820">
    <property type="term" value="F:cobinamide phosphate guanylyltransferase activity"/>
    <property type="evidence" value="ECO:0007669"/>
    <property type="project" value="UniProtKB-EC"/>
</dbReference>
<dbReference type="GeneID" id="26135903"/>
<dbReference type="InterPro" id="IPR029044">
    <property type="entry name" value="Nucleotide-diphossugar_trans"/>
</dbReference>
<gene>
    <name evidence="3" type="ORF">TBCH5v1_0623</name>
</gene>
<dbReference type="Gene3D" id="3.90.550.10">
    <property type="entry name" value="Spore Coat Polysaccharide Biosynthesis Protein SpsA, Chain A"/>
    <property type="match status" value="1"/>
</dbReference>
<dbReference type="AlphaFoldDB" id="A0A0S1X9X9"/>
<dbReference type="Pfam" id="PF12804">
    <property type="entry name" value="NTP_transf_3"/>
    <property type="match status" value="1"/>
</dbReference>
<dbReference type="PANTHER" id="PTHR19136:SF86">
    <property type="entry name" value="ADENOSYLCOBINAMIDE-PHOSPHATE GUANYLYLTRANSFERASE"/>
    <property type="match status" value="1"/>
</dbReference>
<organism evidence="3 4">
    <name type="scientific">Thermococcus barophilus</name>
    <dbReference type="NCBI Taxonomy" id="55802"/>
    <lineage>
        <taxon>Archaea</taxon>
        <taxon>Methanobacteriati</taxon>
        <taxon>Methanobacteriota</taxon>
        <taxon>Thermococci</taxon>
        <taxon>Thermococcales</taxon>
        <taxon>Thermococcaceae</taxon>
        <taxon>Thermococcus</taxon>
    </lineage>
</organism>
<dbReference type="STRING" id="55802.TBCH5v1_0623"/>
<dbReference type="RefSeq" id="WP_056933444.1">
    <property type="nucleotide sequence ID" value="NZ_CP013050.1"/>
</dbReference>
<sequence length="185" mass="20517">MIIILAGGKSTRMGKEKPVLRIANKPMLLWIYEQAEKVDEVLVALSKNTPKTRELCLREGIPFIETSGKGYVHDIQELLKEFGPFISISADVPFVKASDFWLIRKAFDGKTSLTGALPLSLVPNDLSPVVYKGYAIVGLNAVAEEGEEFFRLTNPLLALNVNTLEELELAEKIAKLIYSPKLSKI</sequence>
<protein>
    <submittedName>
        <fullName evidence="3">Adenosylcobinamide-phosphate guanylyltransferase</fullName>
        <ecNumber evidence="3">2.7.7.62</ecNumber>
    </submittedName>
</protein>
<evidence type="ECO:0000259" key="2">
    <source>
        <dbReference type="Pfam" id="PF12804"/>
    </source>
</evidence>
<name>A0A0S1X9X9_THEBA</name>
<dbReference type="EMBL" id="CP013050">
    <property type="protein sequence ID" value="ALM74583.1"/>
    <property type="molecule type" value="Genomic_DNA"/>
</dbReference>
<dbReference type="PANTHER" id="PTHR19136">
    <property type="entry name" value="MOLYBDENUM COFACTOR GUANYLYLTRANSFERASE"/>
    <property type="match status" value="1"/>
</dbReference>
<accession>A0A0S1X9X9</accession>
<feature type="domain" description="MobA-like NTP transferase" evidence="2">
    <location>
        <begin position="3"/>
        <end position="108"/>
    </location>
</feature>
<dbReference type="PATRIC" id="fig|55802.8.peg.617"/>
<evidence type="ECO:0000256" key="1">
    <source>
        <dbReference type="ARBA" id="ARBA00022679"/>
    </source>
</evidence>
<evidence type="ECO:0000313" key="3">
    <source>
        <dbReference type="EMBL" id="ALM74583.1"/>
    </source>
</evidence>
<reference evidence="3 4" key="1">
    <citation type="journal article" date="2016" name="Genome Announc.">
        <title>Complete genome sequence of the hyperthermophilic and piezophilic archaeon Thermococcus barophilus Ch5, capable of growth at the expense of hydrogenogenesis from carbon monoxide and formate.</title>
        <authorList>
            <person name="Oger P."/>
            <person name="Sokolova T.G."/>
            <person name="Kozhevnikova D.A."/>
            <person name="Taranov E.A."/>
            <person name="Vannier P."/>
            <person name="Lee H.S."/>
            <person name="Kwon K.K."/>
            <person name="Kang S.G."/>
            <person name="Lee J.H."/>
            <person name="Bonch-Osmolovskaya E.A."/>
            <person name="Lebedinsky A.V."/>
        </authorList>
    </citation>
    <scope>NUCLEOTIDE SEQUENCE [LARGE SCALE GENOMIC DNA]</scope>
    <source>
        <strain evidence="4">Ch5</strain>
    </source>
</reference>
<evidence type="ECO:0000313" key="4">
    <source>
        <dbReference type="Proteomes" id="UP000066042"/>
    </source>
</evidence>
<dbReference type="EC" id="2.7.7.62" evidence="3"/>
<keyword evidence="3" id="KW-0548">Nucleotidyltransferase</keyword>
<dbReference type="InterPro" id="IPR025877">
    <property type="entry name" value="MobA-like_NTP_Trfase"/>
</dbReference>
<proteinExistence type="predicted"/>